<evidence type="ECO:0000256" key="9">
    <source>
        <dbReference type="SAM" id="Phobius"/>
    </source>
</evidence>
<dbReference type="EMBL" id="QEXV01000001">
    <property type="protein sequence ID" value="PWE18894.1"/>
    <property type="molecule type" value="Genomic_DNA"/>
</dbReference>
<evidence type="ECO:0000256" key="1">
    <source>
        <dbReference type="ARBA" id="ARBA00004651"/>
    </source>
</evidence>
<evidence type="ECO:0000256" key="8">
    <source>
        <dbReference type="SAM" id="MobiDB-lite"/>
    </source>
</evidence>
<feature type="transmembrane region" description="Helical" evidence="9">
    <location>
        <begin position="424"/>
        <end position="450"/>
    </location>
</feature>
<dbReference type="Pfam" id="PF02028">
    <property type="entry name" value="BCCT"/>
    <property type="match status" value="1"/>
</dbReference>
<feature type="transmembrane region" description="Helical" evidence="9">
    <location>
        <begin position="462"/>
        <end position="481"/>
    </location>
</feature>
<evidence type="ECO:0000256" key="6">
    <source>
        <dbReference type="ARBA" id="ARBA00022989"/>
    </source>
</evidence>
<evidence type="ECO:0000256" key="3">
    <source>
        <dbReference type="ARBA" id="ARBA00022448"/>
    </source>
</evidence>
<feature type="transmembrane region" description="Helical" evidence="9">
    <location>
        <begin position="487"/>
        <end position="507"/>
    </location>
</feature>
<evidence type="ECO:0000313" key="11">
    <source>
        <dbReference type="Proteomes" id="UP000245168"/>
    </source>
</evidence>
<keyword evidence="11" id="KW-1185">Reference proteome</keyword>
<keyword evidence="7 9" id="KW-0472">Membrane</keyword>
<keyword evidence="6 9" id="KW-1133">Transmembrane helix</keyword>
<feature type="compositionally biased region" description="Low complexity" evidence="8">
    <location>
        <begin position="1"/>
        <end position="17"/>
    </location>
</feature>
<feature type="compositionally biased region" description="Basic and acidic residues" evidence="8">
    <location>
        <begin position="517"/>
        <end position="526"/>
    </location>
</feature>
<dbReference type="Proteomes" id="UP000245168">
    <property type="component" value="Unassembled WGS sequence"/>
</dbReference>
<feature type="transmembrane region" description="Helical" evidence="9">
    <location>
        <begin position="71"/>
        <end position="90"/>
    </location>
</feature>
<comment type="caution">
    <text evidence="10">The sequence shown here is derived from an EMBL/GenBank/DDBJ whole genome shotgun (WGS) entry which is preliminary data.</text>
</comment>
<dbReference type="InterPro" id="IPR000060">
    <property type="entry name" value="BCCT_transptr"/>
</dbReference>
<reference evidence="11" key="1">
    <citation type="submission" date="2018-05" db="EMBL/GenBank/DDBJ databases">
        <authorList>
            <person name="Liu B.-T."/>
        </authorList>
    </citation>
    <scope>NUCLEOTIDE SEQUENCE [LARGE SCALE GENOMIC DNA]</scope>
    <source>
        <strain evidence="11">WD6-1</strain>
    </source>
</reference>
<feature type="transmembrane region" description="Helical" evidence="9">
    <location>
        <begin position="337"/>
        <end position="354"/>
    </location>
</feature>
<evidence type="ECO:0000313" key="10">
    <source>
        <dbReference type="EMBL" id="PWE18894.1"/>
    </source>
</evidence>
<dbReference type="PANTHER" id="PTHR30047">
    <property type="entry name" value="HIGH-AFFINITY CHOLINE TRANSPORT PROTEIN-RELATED"/>
    <property type="match status" value="1"/>
</dbReference>
<feature type="transmembrane region" description="Helical" evidence="9">
    <location>
        <begin position="165"/>
        <end position="183"/>
    </location>
</feature>
<proteinExistence type="inferred from homology"/>
<protein>
    <submittedName>
        <fullName evidence="10">Choline transporter</fullName>
    </submittedName>
</protein>
<comment type="subcellular location">
    <subcellularLocation>
        <location evidence="1">Cell membrane</location>
        <topology evidence="1">Multi-pass membrane protein</topology>
    </subcellularLocation>
</comment>
<feature type="region of interest" description="Disordered" evidence="8">
    <location>
        <begin position="517"/>
        <end position="564"/>
    </location>
</feature>
<feature type="transmembrane region" description="Helical" evidence="9">
    <location>
        <begin position="282"/>
        <end position="302"/>
    </location>
</feature>
<feature type="transmembrane region" description="Helical" evidence="9">
    <location>
        <begin position="366"/>
        <end position="385"/>
    </location>
</feature>
<gene>
    <name evidence="10" type="ORF">DDZ18_04705</name>
</gene>
<feature type="transmembrane region" description="Helical" evidence="9">
    <location>
        <begin position="33"/>
        <end position="51"/>
    </location>
</feature>
<dbReference type="GO" id="GO:0022857">
    <property type="term" value="F:transmembrane transporter activity"/>
    <property type="evidence" value="ECO:0007669"/>
    <property type="project" value="InterPro"/>
</dbReference>
<accession>A0A2U2BY65</accession>
<evidence type="ECO:0000256" key="4">
    <source>
        <dbReference type="ARBA" id="ARBA00022475"/>
    </source>
</evidence>
<sequence length="564" mass="59851">MLAPAAAAPQLAETSAAGPGPPMPRIRRHKSSTFLISLAVVAGLTGLFVGFDAVMGDFFQRLQAAVTHYTGWFMIFAVNAALFAMAYLAFSRFRHLRLGGPDCEPEFSYPAWIGMLFAAGMGIGLLFYSVAEPLEHFRTFLDTSTGDQAAAARRAMNFTFLHWGLHPWAVYGVLALALAWFHFNKSEPLSFAAPLTAILAPRRAGVVGAGLNVLAILGTVFGVSTSLGLGAAQAGSGLSILFGWESGLGLQLVLITVVCLAASASVISGVNSGVKLISSANLIAAAGLMVFVLFAGETVFALKALGQHIGFYLNNLIETSTWRETYTGKTWQARWTLFYWSWWISWSPFVGLFIARISKGRTIGEFVGGVLLVPTLFNFVWLTVFGSNALHALLFGNGAPLLRAGPSESLFTLLKMLPFDEVTVGLATVIVLLFFVTSADSGALVTSTLANGGAEPPALERGFWTLVVLAVTATLLIAGGLEALQTATIVSGLPFAGVMLLVIWALVRSLSLSVPKIEPEPERDVPEQLPQDAPAEAETEDAVKAAPAANPEADPEAARRSDDG</sequence>
<feature type="transmembrane region" description="Helical" evidence="9">
    <location>
        <begin position="111"/>
        <end position="131"/>
    </location>
</feature>
<dbReference type="AlphaFoldDB" id="A0A2U2BY65"/>
<evidence type="ECO:0000256" key="2">
    <source>
        <dbReference type="ARBA" id="ARBA00005658"/>
    </source>
</evidence>
<feature type="transmembrane region" description="Helical" evidence="9">
    <location>
        <begin position="248"/>
        <end position="270"/>
    </location>
</feature>
<keyword evidence="4" id="KW-1003">Cell membrane</keyword>
<feature type="region of interest" description="Disordered" evidence="8">
    <location>
        <begin position="1"/>
        <end position="23"/>
    </location>
</feature>
<evidence type="ECO:0000256" key="5">
    <source>
        <dbReference type="ARBA" id="ARBA00022692"/>
    </source>
</evidence>
<keyword evidence="3" id="KW-0813">Transport</keyword>
<dbReference type="PANTHER" id="PTHR30047:SF7">
    <property type="entry name" value="HIGH-AFFINITY CHOLINE TRANSPORT PROTEIN"/>
    <property type="match status" value="1"/>
</dbReference>
<feature type="transmembrane region" description="Helical" evidence="9">
    <location>
        <begin position="204"/>
        <end position="228"/>
    </location>
</feature>
<dbReference type="GO" id="GO:0005886">
    <property type="term" value="C:plasma membrane"/>
    <property type="evidence" value="ECO:0007669"/>
    <property type="project" value="UniProtKB-SubCell"/>
</dbReference>
<dbReference type="NCBIfam" id="TIGR00842">
    <property type="entry name" value="bcct"/>
    <property type="match status" value="1"/>
</dbReference>
<evidence type="ECO:0000256" key="7">
    <source>
        <dbReference type="ARBA" id="ARBA00023136"/>
    </source>
</evidence>
<name>A0A2U2BY65_9PROT</name>
<organism evidence="10 11">
    <name type="scientific">Marinicauda salina</name>
    <dbReference type="NCBI Taxonomy" id="2135793"/>
    <lineage>
        <taxon>Bacteria</taxon>
        <taxon>Pseudomonadati</taxon>
        <taxon>Pseudomonadota</taxon>
        <taxon>Alphaproteobacteria</taxon>
        <taxon>Maricaulales</taxon>
        <taxon>Maricaulaceae</taxon>
        <taxon>Marinicauda</taxon>
    </lineage>
</organism>
<comment type="similarity">
    <text evidence="2">Belongs to the BCCT transporter (TC 2.A.15) family.</text>
</comment>
<keyword evidence="5 9" id="KW-0812">Transmembrane</keyword>